<name>A0A8J4CCQ3_9CHLO</name>
<proteinExistence type="predicted"/>
<comment type="caution">
    <text evidence="2">The sequence shown here is derived from an EMBL/GenBank/DDBJ whole genome shotgun (WGS) entry which is preliminary data.</text>
</comment>
<protein>
    <submittedName>
        <fullName evidence="2">Uncharacterized protein</fullName>
    </submittedName>
</protein>
<evidence type="ECO:0000313" key="2">
    <source>
        <dbReference type="EMBL" id="GIL80348.1"/>
    </source>
</evidence>
<evidence type="ECO:0000313" key="3">
    <source>
        <dbReference type="Proteomes" id="UP000747110"/>
    </source>
</evidence>
<accession>A0A8J4CCQ3</accession>
<dbReference type="Proteomes" id="UP000747110">
    <property type="component" value="Unassembled WGS sequence"/>
</dbReference>
<feature type="region of interest" description="Disordered" evidence="1">
    <location>
        <begin position="197"/>
        <end position="255"/>
    </location>
</feature>
<feature type="compositionally biased region" description="Polar residues" evidence="1">
    <location>
        <begin position="33"/>
        <end position="44"/>
    </location>
</feature>
<keyword evidence="3" id="KW-1185">Reference proteome</keyword>
<organism evidence="2 3">
    <name type="scientific">Volvox reticuliferus</name>
    <dbReference type="NCBI Taxonomy" id="1737510"/>
    <lineage>
        <taxon>Eukaryota</taxon>
        <taxon>Viridiplantae</taxon>
        <taxon>Chlorophyta</taxon>
        <taxon>core chlorophytes</taxon>
        <taxon>Chlorophyceae</taxon>
        <taxon>CS clade</taxon>
        <taxon>Chlamydomonadales</taxon>
        <taxon>Volvocaceae</taxon>
        <taxon>Volvox</taxon>
    </lineage>
</organism>
<feature type="compositionally biased region" description="Polar residues" evidence="1">
    <location>
        <begin position="204"/>
        <end position="222"/>
    </location>
</feature>
<sequence>MYNFATLTYLRAISKPSKATLPHKSSSIIKTTATIGSEGLSNDPPQEPMADEGDAALPSNGLPQRTPEQTRAAQHVAETMRNATHNRVVALEGEFTRLKESFDDQMGALRADTDRTRALLEQIFERLSERSQTSEAADSRKKAILDIISTIAASSVATLLPKDALQQTTLQAILENHLVPVPTLEEVQSLWVEATAHLPGGSGSQTTTPKSSRPSEGWQSASKKPRTDHASEKPSGNRCRYCHGFKKPGQSWPDHAVDCSKAIKAEAEKKLALAARLESKMQE</sequence>
<dbReference type="OrthoDB" id="553581at2759"/>
<dbReference type="AlphaFoldDB" id="A0A8J4CCQ3"/>
<evidence type="ECO:0000256" key="1">
    <source>
        <dbReference type="SAM" id="MobiDB-lite"/>
    </source>
</evidence>
<gene>
    <name evidence="2" type="ORF">Vretifemale_9596</name>
</gene>
<reference evidence="2" key="1">
    <citation type="journal article" date="2021" name="Proc. Natl. Acad. Sci. U.S.A.">
        <title>Three genomes in the algal genus Volvox reveal the fate of a haploid sex-determining region after a transition to homothallism.</title>
        <authorList>
            <person name="Yamamoto K."/>
            <person name="Hamaji T."/>
            <person name="Kawai-Toyooka H."/>
            <person name="Matsuzaki R."/>
            <person name="Takahashi F."/>
            <person name="Nishimura Y."/>
            <person name="Kawachi M."/>
            <person name="Noguchi H."/>
            <person name="Minakuchi Y."/>
            <person name="Umen J.G."/>
            <person name="Toyoda A."/>
            <person name="Nozaki H."/>
        </authorList>
    </citation>
    <scope>NUCLEOTIDE SEQUENCE</scope>
    <source>
        <strain evidence="2">NIES-3786</strain>
    </source>
</reference>
<dbReference type="EMBL" id="BNCP01000018">
    <property type="protein sequence ID" value="GIL80348.1"/>
    <property type="molecule type" value="Genomic_DNA"/>
</dbReference>
<feature type="region of interest" description="Disordered" evidence="1">
    <location>
        <begin position="33"/>
        <end position="66"/>
    </location>
</feature>